<feature type="transmembrane region" description="Helical" evidence="9">
    <location>
        <begin position="535"/>
        <end position="553"/>
    </location>
</feature>
<dbReference type="EMBL" id="JAAQPH010000007">
    <property type="protein sequence ID" value="NIA69136.1"/>
    <property type="molecule type" value="Genomic_DNA"/>
</dbReference>
<feature type="transmembrane region" description="Helical" evidence="9">
    <location>
        <begin position="397"/>
        <end position="419"/>
    </location>
</feature>
<evidence type="ECO:0000313" key="11">
    <source>
        <dbReference type="EMBL" id="NIA69136.1"/>
    </source>
</evidence>
<evidence type="ECO:0000256" key="7">
    <source>
        <dbReference type="ARBA" id="ARBA00022989"/>
    </source>
</evidence>
<evidence type="ECO:0000256" key="1">
    <source>
        <dbReference type="ARBA" id="ARBA00004429"/>
    </source>
</evidence>
<dbReference type="NCBIfam" id="TIGR00915">
    <property type="entry name" value="2A0602"/>
    <property type="match status" value="1"/>
</dbReference>
<evidence type="ECO:0000256" key="6">
    <source>
        <dbReference type="ARBA" id="ARBA00022692"/>
    </source>
</evidence>
<proteinExistence type="inferred from homology"/>
<dbReference type="InterPro" id="IPR000731">
    <property type="entry name" value="SSD"/>
</dbReference>
<keyword evidence="5 9" id="KW-0997">Cell inner membrane</keyword>
<feature type="transmembrane region" description="Helical" evidence="9">
    <location>
        <begin position="12"/>
        <end position="33"/>
    </location>
</feature>
<dbReference type="PANTHER" id="PTHR32063:SF11">
    <property type="entry name" value="CATION OR DRUG EFFLUX SYSTEM PROTEIN"/>
    <property type="match status" value="1"/>
</dbReference>
<dbReference type="GO" id="GO:0042910">
    <property type="term" value="F:xenobiotic transmembrane transporter activity"/>
    <property type="evidence" value="ECO:0007669"/>
    <property type="project" value="TreeGrafter"/>
</dbReference>
<dbReference type="Gene3D" id="3.30.70.1430">
    <property type="entry name" value="Multidrug efflux transporter AcrB pore domain"/>
    <property type="match status" value="2"/>
</dbReference>
<feature type="transmembrane region" description="Helical" evidence="9">
    <location>
        <begin position="439"/>
        <end position="459"/>
    </location>
</feature>
<feature type="transmembrane region" description="Helical" evidence="9">
    <location>
        <begin position="471"/>
        <end position="498"/>
    </location>
</feature>
<feature type="domain" description="SSD" evidence="10">
    <location>
        <begin position="377"/>
        <end position="496"/>
    </location>
</feature>
<keyword evidence="6 9" id="KW-0812">Transmembrane</keyword>
<dbReference type="GO" id="GO:0009636">
    <property type="term" value="P:response to toxic substance"/>
    <property type="evidence" value="ECO:0007669"/>
    <property type="project" value="UniProtKB-ARBA"/>
</dbReference>
<feature type="transmembrane region" description="Helical" evidence="9">
    <location>
        <begin position="368"/>
        <end position="391"/>
    </location>
</feature>
<evidence type="ECO:0000313" key="12">
    <source>
        <dbReference type="Proteomes" id="UP000761264"/>
    </source>
</evidence>
<dbReference type="PROSITE" id="PS50156">
    <property type="entry name" value="SSD"/>
    <property type="match status" value="1"/>
</dbReference>
<feature type="transmembrane region" description="Helical" evidence="9">
    <location>
        <begin position="895"/>
        <end position="915"/>
    </location>
</feature>
<dbReference type="Gene3D" id="3.30.70.1440">
    <property type="entry name" value="Multidrug efflux transporter AcrB pore domain"/>
    <property type="match status" value="1"/>
</dbReference>
<dbReference type="GO" id="GO:0005886">
    <property type="term" value="C:plasma membrane"/>
    <property type="evidence" value="ECO:0007669"/>
    <property type="project" value="UniProtKB-SubCell"/>
</dbReference>
<feature type="transmembrane region" description="Helical" evidence="9">
    <location>
        <begin position="970"/>
        <end position="992"/>
    </location>
</feature>
<protein>
    <recommendedName>
        <fullName evidence="9">Efflux pump membrane transporter</fullName>
    </recommendedName>
</protein>
<dbReference type="PRINTS" id="PR00702">
    <property type="entry name" value="ACRIFLAVINRP"/>
</dbReference>
<dbReference type="Proteomes" id="UP000761264">
    <property type="component" value="Unassembled WGS sequence"/>
</dbReference>
<evidence type="ECO:0000256" key="2">
    <source>
        <dbReference type="ARBA" id="ARBA00010942"/>
    </source>
</evidence>
<sequence length="1049" mass="112114">MFSQFFIQRPIFASVISIVIVIAGIVTVFGLPIEQFPEITPPTVQVSAAYPGANAQVVAETVASPIEQQVNGVEGMIYMSSTSASDGSYSLTVTFEVGADLDLAQILVQNRVALAEANLPEEVVRQGVSTKKKSSNIILIASLYSEDNRYDELFLSNYATLQAVDTLSRIDGVGEVFVFPASNYAMRIWLDPSALKSRGLTTSEVVSAIREQNVQVAAGQIGQPPAPSGQSFQYAVNVLGRLSDVSQFENIIVKHGGDGGITYLRDISRIELGGKSYNITSRISGSPSASIAVYQLPGANALQVAQDVRAAMDELSTRFPEAMVYKVPYDTTIFVEKSIEEVYITLFQAAGLVFLVLFLFLQDWRATIIPAVAIPVSLIGTFAVMGVLGFSLNMLTLFGLVLAIGIVVDDSIVVVEATVAHIERGMKAREAAMQAMREVSGAVIATTLVLLAVFIPAAFLPGITGQMYRQFAITIAVATVFSSINALTMSPALAAMLLRPPKEKKGWFFRNFDSTFLKAENGYAWLTNKMVRMTAIVMLLFLGLGALTGWQFGKLPTAFLPIEDQGYLIASVQLPNAASLERTNAVLDKIDAIVAEIPGVENWVSLGGFSLIDGTNASNAATIFVTMKPWEERQTPELSQFAILGKLQTGLSGIQEAIAFAFPPPAIPGLGVSGGFQMQLQDRGDLGLVQLQQLAQEMVIDGAAQTGLTNLNTSFRADVPQLFAEVDRVKAKSLEVSLNEVFGTLQTYLGSAYVNDFNKFGRTWQVQVQADHQYRIEAEDIRRLDVRNAAGGMVPLGTLVKVDEILGPQTVVRYNLYPSATITGQAAPGFSSGQALTLMEQLADAKLPAAMGFEWTGISFQEKQVGSESIMVFALAILLVFLVLAAQYESWSSPAAVILVVPLALLGTIAALLARQFDNNVYTQIGIVLLIGLASKNAILIVEFARAEHAEGKSIVEAAASAAKLRFRPILMTAISSIAGFMPLVIAAGAGAASRQAIGTAVVGGMAAATIMSLLFTPVFYVVMQRLGEGLGRKKAAGEGAAAPTTKAP</sequence>
<accession>A0A967C2B4</accession>
<dbReference type="SUPFAM" id="SSF82714">
    <property type="entry name" value="Multidrug efflux transporter AcrB TolC docking domain, DN and DC subdomains"/>
    <property type="match status" value="2"/>
</dbReference>
<dbReference type="RefSeq" id="WP_167224416.1">
    <property type="nucleotide sequence ID" value="NZ_JAAQPH010000007.1"/>
</dbReference>
<keyword evidence="7 9" id="KW-1133">Transmembrane helix</keyword>
<feature type="transmembrane region" description="Helical" evidence="9">
    <location>
        <begin position="870"/>
        <end position="888"/>
    </location>
</feature>
<reference evidence="11" key="1">
    <citation type="submission" date="2020-03" db="EMBL/GenBank/DDBJ databases">
        <title>Genome of Pelagibius litoralis DSM 21314T.</title>
        <authorList>
            <person name="Wang G."/>
        </authorList>
    </citation>
    <scope>NUCLEOTIDE SEQUENCE</scope>
    <source>
        <strain evidence="11">DSM 21314</strain>
    </source>
</reference>
<dbReference type="FunFam" id="1.20.1640.10:FF:000001">
    <property type="entry name" value="Efflux pump membrane transporter"/>
    <property type="match status" value="1"/>
</dbReference>
<dbReference type="Gene3D" id="3.30.2090.10">
    <property type="entry name" value="Multidrug efflux transporter AcrB TolC docking domain, DN and DC subdomains"/>
    <property type="match status" value="2"/>
</dbReference>
<comment type="caution">
    <text evidence="11">The sequence shown here is derived from an EMBL/GenBank/DDBJ whole genome shotgun (WGS) entry which is preliminary data.</text>
</comment>
<feature type="transmembrane region" description="Helical" evidence="9">
    <location>
        <begin position="342"/>
        <end position="361"/>
    </location>
</feature>
<keyword evidence="12" id="KW-1185">Reference proteome</keyword>
<dbReference type="GO" id="GO:0015562">
    <property type="term" value="F:efflux transmembrane transporter activity"/>
    <property type="evidence" value="ECO:0007669"/>
    <property type="project" value="InterPro"/>
</dbReference>
<feature type="transmembrane region" description="Helical" evidence="9">
    <location>
        <begin position="921"/>
        <end position="945"/>
    </location>
</feature>
<dbReference type="NCBIfam" id="NF000282">
    <property type="entry name" value="RND_permease_1"/>
    <property type="match status" value="1"/>
</dbReference>
<dbReference type="SUPFAM" id="SSF82693">
    <property type="entry name" value="Multidrug efflux transporter AcrB pore domain, PN1, PN2, PC1 and PC2 subdomains"/>
    <property type="match status" value="4"/>
</dbReference>
<dbReference type="SUPFAM" id="SSF82866">
    <property type="entry name" value="Multidrug efflux transporter AcrB transmembrane domain"/>
    <property type="match status" value="2"/>
</dbReference>
<dbReference type="Gene3D" id="1.20.1640.10">
    <property type="entry name" value="Multidrug efflux transporter AcrB transmembrane domain"/>
    <property type="match status" value="2"/>
</dbReference>
<evidence type="ECO:0000256" key="4">
    <source>
        <dbReference type="ARBA" id="ARBA00022475"/>
    </source>
</evidence>
<dbReference type="AlphaFoldDB" id="A0A967C2B4"/>
<gene>
    <name evidence="11" type="ORF">HBA54_11105</name>
</gene>
<keyword evidence="3 9" id="KW-0813">Transport</keyword>
<dbReference type="Pfam" id="PF00873">
    <property type="entry name" value="ACR_tran"/>
    <property type="match status" value="1"/>
</dbReference>
<evidence type="ECO:0000256" key="9">
    <source>
        <dbReference type="RuleBase" id="RU364070"/>
    </source>
</evidence>
<dbReference type="Gene3D" id="3.30.70.1320">
    <property type="entry name" value="Multidrug efflux transporter AcrB pore domain like"/>
    <property type="match status" value="1"/>
</dbReference>
<dbReference type="InterPro" id="IPR027463">
    <property type="entry name" value="AcrB_DN_DC_subdom"/>
</dbReference>
<evidence type="ECO:0000256" key="8">
    <source>
        <dbReference type="ARBA" id="ARBA00023136"/>
    </source>
</evidence>
<dbReference type="FunFam" id="3.30.70.1430:FF:000001">
    <property type="entry name" value="Efflux pump membrane transporter"/>
    <property type="match status" value="1"/>
</dbReference>
<name>A0A967C2B4_9PROT</name>
<evidence type="ECO:0000259" key="10">
    <source>
        <dbReference type="PROSITE" id="PS50156"/>
    </source>
</evidence>
<organism evidence="11 12">
    <name type="scientific">Pelagibius litoralis</name>
    <dbReference type="NCBI Taxonomy" id="374515"/>
    <lineage>
        <taxon>Bacteria</taxon>
        <taxon>Pseudomonadati</taxon>
        <taxon>Pseudomonadota</taxon>
        <taxon>Alphaproteobacteria</taxon>
        <taxon>Rhodospirillales</taxon>
        <taxon>Rhodovibrionaceae</taxon>
        <taxon>Pelagibius</taxon>
    </lineage>
</organism>
<dbReference type="InterPro" id="IPR004764">
    <property type="entry name" value="MdtF-like"/>
</dbReference>
<comment type="subcellular location">
    <subcellularLocation>
        <location evidence="1 9">Cell inner membrane</location>
        <topology evidence="1 9">Multi-pass membrane protein</topology>
    </subcellularLocation>
</comment>
<keyword evidence="8 9" id="KW-0472">Membrane</keyword>
<dbReference type="PANTHER" id="PTHR32063">
    <property type="match status" value="1"/>
</dbReference>
<dbReference type="InterPro" id="IPR001036">
    <property type="entry name" value="Acrflvin-R"/>
</dbReference>
<evidence type="ECO:0000256" key="5">
    <source>
        <dbReference type="ARBA" id="ARBA00022519"/>
    </source>
</evidence>
<evidence type="ECO:0000256" key="3">
    <source>
        <dbReference type="ARBA" id="ARBA00022448"/>
    </source>
</evidence>
<comment type="similarity">
    <text evidence="2 9">Belongs to the resistance-nodulation-cell division (RND) (TC 2.A.6) family.</text>
</comment>
<keyword evidence="4" id="KW-1003">Cell membrane</keyword>
<feature type="transmembrane region" description="Helical" evidence="9">
    <location>
        <begin position="998"/>
        <end position="1024"/>
    </location>
</feature>